<proteinExistence type="predicted"/>
<name>A0A0P1BB36_9BASI</name>
<dbReference type="EMBL" id="CCYA01000217">
    <property type="protein sequence ID" value="CEH13318.1"/>
    <property type="molecule type" value="Genomic_DNA"/>
</dbReference>
<keyword evidence="3" id="KW-1185">Reference proteome</keyword>
<accession>A0A0P1BB36</accession>
<organism evidence="2 3">
    <name type="scientific">Ceraceosorus bombacis</name>
    <dbReference type="NCBI Taxonomy" id="401625"/>
    <lineage>
        <taxon>Eukaryota</taxon>
        <taxon>Fungi</taxon>
        <taxon>Dikarya</taxon>
        <taxon>Basidiomycota</taxon>
        <taxon>Ustilaginomycotina</taxon>
        <taxon>Exobasidiomycetes</taxon>
        <taxon>Ceraceosorales</taxon>
        <taxon>Ceraceosoraceae</taxon>
        <taxon>Ceraceosorus</taxon>
    </lineage>
</organism>
<dbReference type="AlphaFoldDB" id="A0A0P1BB36"/>
<sequence>MSQIPVVSQELPFSNEWASPPQTTTSDVQAARGEVLRNTSASMSQCDFSLPFGL</sequence>
<evidence type="ECO:0000313" key="3">
    <source>
        <dbReference type="Proteomes" id="UP000054845"/>
    </source>
</evidence>
<feature type="region of interest" description="Disordered" evidence="1">
    <location>
        <begin position="1"/>
        <end position="28"/>
    </location>
</feature>
<dbReference type="Proteomes" id="UP000054845">
    <property type="component" value="Unassembled WGS sequence"/>
</dbReference>
<protein>
    <submittedName>
        <fullName evidence="2">Uncharacterized protein</fullName>
    </submittedName>
</protein>
<reference evidence="2 3" key="1">
    <citation type="submission" date="2014-09" db="EMBL/GenBank/DDBJ databases">
        <authorList>
            <person name="Magalhaes I.L.F."/>
            <person name="Oliveira U."/>
            <person name="Santos F.R."/>
            <person name="Vidigal T.H.D.A."/>
            <person name="Brescovit A.D."/>
            <person name="Santos A.J."/>
        </authorList>
    </citation>
    <scope>NUCLEOTIDE SEQUENCE [LARGE SCALE GENOMIC DNA]</scope>
</reference>
<evidence type="ECO:0000313" key="2">
    <source>
        <dbReference type="EMBL" id="CEH13318.1"/>
    </source>
</evidence>
<feature type="compositionally biased region" description="Polar residues" evidence="1">
    <location>
        <begin position="16"/>
        <end position="28"/>
    </location>
</feature>
<evidence type="ECO:0000256" key="1">
    <source>
        <dbReference type="SAM" id="MobiDB-lite"/>
    </source>
</evidence>